<dbReference type="Proteomes" id="UP001596388">
    <property type="component" value="Unassembled WGS sequence"/>
</dbReference>
<evidence type="ECO:0000313" key="2">
    <source>
        <dbReference type="Proteomes" id="UP001596388"/>
    </source>
</evidence>
<dbReference type="AlphaFoldDB" id="A0ABD5WWI2"/>
<dbReference type="Pfam" id="PF07366">
    <property type="entry name" value="SnoaL"/>
    <property type="match status" value="1"/>
</dbReference>
<dbReference type="EMBL" id="JBHTAG010000003">
    <property type="protein sequence ID" value="MFC7097910.1"/>
    <property type="molecule type" value="Genomic_DNA"/>
</dbReference>
<protein>
    <submittedName>
        <fullName evidence="1">Ester cyclase</fullName>
    </submittedName>
</protein>
<comment type="caution">
    <text evidence="1">The sequence shown here is derived from an EMBL/GenBank/DDBJ whole genome shotgun (WGS) entry which is preliminary data.</text>
</comment>
<evidence type="ECO:0000313" key="1">
    <source>
        <dbReference type="EMBL" id="MFC7097910.1"/>
    </source>
</evidence>
<accession>A0ABD5WWI2</accession>
<dbReference type="InterPro" id="IPR009959">
    <property type="entry name" value="Cyclase_SnoaL-like"/>
</dbReference>
<organism evidence="1 2">
    <name type="scientific">Halobaculum marinum</name>
    <dbReference type="NCBI Taxonomy" id="3031996"/>
    <lineage>
        <taxon>Archaea</taxon>
        <taxon>Methanobacteriati</taxon>
        <taxon>Methanobacteriota</taxon>
        <taxon>Stenosarchaea group</taxon>
        <taxon>Halobacteria</taxon>
        <taxon>Halobacteriales</taxon>
        <taxon>Haloferacaceae</taxon>
        <taxon>Halobaculum</taxon>
    </lineage>
</organism>
<sequence>MSNDAAAELIADFTQEIWNGGDLATLGDYVAADAVIHDIPENEELHGVDEFAEWIDDVRTIFPDFHVETDEVIVGEGRIVSRWTASGTDEGGLTDFGLEPSNERAEWSGTTVYAVEDGAVTEAWWYYDMLGILAQLGALPPEMTE</sequence>
<dbReference type="InterPro" id="IPR032710">
    <property type="entry name" value="NTF2-like_dom_sf"/>
</dbReference>
<name>A0ABD5WWI2_9EURY</name>
<proteinExistence type="predicted"/>
<dbReference type="RefSeq" id="WP_276237596.1">
    <property type="nucleotide sequence ID" value="NZ_CP119989.1"/>
</dbReference>
<dbReference type="PANTHER" id="PTHR38436:SF1">
    <property type="entry name" value="ESTER CYCLASE"/>
    <property type="match status" value="1"/>
</dbReference>
<gene>
    <name evidence="1" type="ORF">ACFQKD_11400</name>
</gene>
<reference evidence="1 2" key="1">
    <citation type="journal article" date="2019" name="Int. J. Syst. Evol. Microbiol.">
        <title>The Global Catalogue of Microorganisms (GCM) 10K type strain sequencing project: providing services to taxonomists for standard genome sequencing and annotation.</title>
        <authorList>
            <consortium name="The Broad Institute Genomics Platform"/>
            <consortium name="The Broad Institute Genome Sequencing Center for Infectious Disease"/>
            <person name="Wu L."/>
            <person name="Ma J."/>
        </authorList>
    </citation>
    <scope>NUCLEOTIDE SEQUENCE [LARGE SCALE GENOMIC DNA]</scope>
    <source>
        <strain evidence="1 2">DT55</strain>
    </source>
</reference>
<keyword evidence="2" id="KW-1185">Reference proteome</keyword>
<dbReference type="SUPFAM" id="SSF54427">
    <property type="entry name" value="NTF2-like"/>
    <property type="match status" value="1"/>
</dbReference>
<dbReference type="Gene3D" id="3.10.450.50">
    <property type="match status" value="1"/>
</dbReference>
<dbReference type="GeneID" id="79271174"/>
<dbReference type="PANTHER" id="PTHR38436">
    <property type="entry name" value="POLYKETIDE CYCLASE SNOAL-LIKE DOMAIN"/>
    <property type="match status" value="1"/>
</dbReference>